<proteinExistence type="predicted"/>
<dbReference type="AlphaFoldDB" id="A0A4V5MTQ8"/>
<accession>A0A4V5MTQ8</accession>
<feature type="region of interest" description="Disordered" evidence="1">
    <location>
        <begin position="1"/>
        <end position="28"/>
    </location>
</feature>
<sequence>MRSNVGNHGNGAAMEARHTSRLTPHASPPGFSRRHFLAALGVLALPLPAVAGLPRRTLLAAAADDDGPFFEAVNGGVPLRLPTRGHGMLPIPGSDELILVARRAGFWLSRVNWRTGAEIKRIAPAPGRHFYGHAILSPDGATLYTTENDIERGAGMVGVYDAASLARRGEFPSHGIGPHELYWLVPGKTLAVANGGILTLPQSGRDKLNLATMEPSVAILDMPSGALLARYALSDHTLSLRHLARTTDGTLGVAVQAESPDGRDVTDTPLLAILRDGALTLAEHLPGWGGYAASVAAAGNVFIATALQGDAILLWRSDGAFLGEVGLQRPAGIAVDGERVYVSNELGLIAELDIARRRLAPLATRAGVKWDNHLVVV</sequence>
<dbReference type="Gene3D" id="2.130.10.10">
    <property type="entry name" value="YVTN repeat-like/Quinoprotein amine dehydrogenase"/>
    <property type="match status" value="1"/>
</dbReference>
<reference evidence="2 3" key="1">
    <citation type="submission" date="2019-04" db="EMBL/GenBank/DDBJ databases">
        <title>Chitiniphilus eburnea sp. nov., a novel chitinolytic bacterium isolated from aquaculture sludge.</title>
        <authorList>
            <person name="Sheng M."/>
        </authorList>
    </citation>
    <scope>NUCLEOTIDE SEQUENCE [LARGE SCALE GENOMIC DNA]</scope>
    <source>
        <strain evidence="2 3">HX-2-15</strain>
    </source>
</reference>
<dbReference type="SUPFAM" id="SSF50969">
    <property type="entry name" value="YVTN repeat-like/Quinoprotein amine dehydrogenase"/>
    <property type="match status" value="1"/>
</dbReference>
<dbReference type="RefSeq" id="WP_136771834.1">
    <property type="nucleotide sequence ID" value="NZ_SUMF01000002.1"/>
</dbReference>
<evidence type="ECO:0000313" key="3">
    <source>
        <dbReference type="Proteomes" id="UP000310016"/>
    </source>
</evidence>
<dbReference type="OrthoDB" id="5624218at2"/>
<comment type="caution">
    <text evidence="2">The sequence shown here is derived from an EMBL/GenBank/DDBJ whole genome shotgun (WGS) entry which is preliminary data.</text>
</comment>
<keyword evidence="3" id="KW-1185">Reference proteome</keyword>
<dbReference type="InterPro" id="IPR011044">
    <property type="entry name" value="Quino_amine_DH_bsu"/>
</dbReference>
<dbReference type="InterPro" id="IPR008311">
    <property type="entry name" value="UCP028101"/>
</dbReference>
<name>A0A4V5MTQ8_9NEIS</name>
<gene>
    <name evidence="2" type="ORF">FAZ21_03185</name>
</gene>
<dbReference type="EMBL" id="SUMF01000002">
    <property type="protein sequence ID" value="TJZ77358.1"/>
    <property type="molecule type" value="Genomic_DNA"/>
</dbReference>
<dbReference type="InterPro" id="IPR006311">
    <property type="entry name" value="TAT_signal"/>
</dbReference>
<evidence type="ECO:0000256" key="1">
    <source>
        <dbReference type="SAM" id="MobiDB-lite"/>
    </source>
</evidence>
<organism evidence="2 3">
    <name type="scientific">Chitiniphilus eburneus</name>
    <dbReference type="NCBI Taxonomy" id="2571148"/>
    <lineage>
        <taxon>Bacteria</taxon>
        <taxon>Pseudomonadati</taxon>
        <taxon>Pseudomonadota</taxon>
        <taxon>Betaproteobacteria</taxon>
        <taxon>Neisseriales</taxon>
        <taxon>Chitinibacteraceae</taxon>
        <taxon>Chitiniphilus</taxon>
    </lineage>
</organism>
<dbReference type="Pfam" id="PF07433">
    <property type="entry name" value="DUF1513"/>
    <property type="match status" value="1"/>
</dbReference>
<dbReference type="PROSITE" id="PS51318">
    <property type="entry name" value="TAT"/>
    <property type="match status" value="1"/>
</dbReference>
<evidence type="ECO:0000313" key="2">
    <source>
        <dbReference type="EMBL" id="TJZ77358.1"/>
    </source>
</evidence>
<dbReference type="InterPro" id="IPR015943">
    <property type="entry name" value="WD40/YVTN_repeat-like_dom_sf"/>
</dbReference>
<dbReference type="Proteomes" id="UP000310016">
    <property type="component" value="Unassembled WGS sequence"/>
</dbReference>
<protein>
    <submittedName>
        <fullName evidence="2">DUF1513 domain-containing protein</fullName>
    </submittedName>
</protein>